<keyword evidence="3" id="KW-1185">Reference proteome</keyword>
<proteinExistence type="predicted"/>
<feature type="region of interest" description="Disordered" evidence="1">
    <location>
        <begin position="84"/>
        <end position="117"/>
    </location>
</feature>
<reference evidence="2" key="1">
    <citation type="submission" date="2022-12" db="EMBL/GenBank/DDBJ databases">
        <title>Bacterial isolates from different developmental stages of Nematostella vectensis.</title>
        <authorList>
            <person name="Fraune S."/>
        </authorList>
    </citation>
    <scope>NUCLEOTIDE SEQUENCE</scope>
    <source>
        <strain evidence="2">G21630-S1</strain>
    </source>
</reference>
<dbReference type="RefSeq" id="WP_269422208.1">
    <property type="nucleotide sequence ID" value="NZ_JAPWGY010000001.1"/>
</dbReference>
<feature type="compositionally biased region" description="Polar residues" evidence="1">
    <location>
        <begin position="108"/>
        <end position="117"/>
    </location>
</feature>
<organism evidence="2 3">
    <name type="scientific">Kiloniella laminariae</name>
    <dbReference type="NCBI Taxonomy" id="454162"/>
    <lineage>
        <taxon>Bacteria</taxon>
        <taxon>Pseudomonadati</taxon>
        <taxon>Pseudomonadota</taxon>
        <taxon>Alphaproteobacteria</taxon>
        <taxon>Rhodospirillales</taxon>
        <taxon>Kiloniellaceae</taxon>
        <taxon>Kiloniella</taxon>
    </lineage>
</organism>
<gene>
    <name evidence="2" type="ORF">O4H49_04445</name>
</gene>
<sequence length="117" mass="13241">MPNIPDSRAPARMSFSLPDENIDAVTKGGALLSDYLANEEVQMKIRKLFLGEPEEVIDSDKKQQSNLVLAQEEKRQARQWQRQEQAKLAGPSHHAKMPLLLNGRVANSMMQSSRRDK</sequence>
<evidence type="ECO:0000313" key="2">
    <source>
        <dbReference type="EMBL" id="MCZ4280014.1"/>
    </source>
</evidence>
<name>A0ABT4LFZ3_9PROT</name>
<evidence type="ECO:0000256" key="1">
    <source>
        <dbReference type="SAM" id="MobiDB-lite"/>
    </source>
</evidence>
<comment type="caution">
    <text evidence="2">The sequence shown here is derived from an EMBL/GenBank/DDBJ whole genome shotgun (WGS) entry which is preliminary data.</text>
</comment>
<dbReference type="EMBL" id="JAPWGY010000001">
    <property type="protein sequence ID" value="MCZ4280014.1"/>
    <property type="molecule type" value="Genomic_DNA"/>
</dbReference>
<accession>A0ABT4LFZ3</accession>
<dbReference type="Proteomes" id="UP001069802">
    <property type="component" value="Unassembled WGS sequence"/>
</dbReference>
<evidence type="ECO:0000313" key="3">
    <source>
        <dbReference type="Proteomes" id="UP001069802"/>
    </source>
</evidence>
<protein>
    <submittedName>
        <fullName evidence="2">Uncharacterized protein</fullName>
    </submittedName>
</protein>